<organism evidence="17 18">
    <name type="scientific">Buddleja alternifolia</name>
    <dbReference type="NCBI Taxonomy" id="168488"/>
    <lineage>
        <taxon>Eukaryota</taxon>
        <taxon>Viridiplantae</taxon>
        <taxon>Streptophyta</taxon>
        <taxon>Embryophyta</taxon>
        <taxon>Tracheophyta</taxon>
        <taxon>Spermatophyta</taxon>
        <taxon>Magnoliopsida</taxon>
        <taxon>eudicotyledons</taxon>
        <taxon>Gunneridae</taxon>
        <taxon>Pentapetalae</taxon>
        <taxon>asterids</taxon>
        <taxon>lamiids</taxon>
        <taxon>Lamiales</taxon>
        <taxon>Scrophulariaceae</taxon>
        <taxon>Buddlejeae</taxon>
        <taxon>Buddleja</taxon>
    </lineage>
</organism>
<dbReference type="CDD" id="cd09274">
    <property type="entry name" value="RNase_HI_RT_Ty3"/>
    <property type="match status" value="1"/>
</dbReference>
<evidence type="ECO:0000256" key="13">
    <source>
        <dbReference type="ARBA" id="ARBA00023125"/>
    </source>
</evidence>
<dbReference type="Pfam" id="PF17921">
    <property type="entry name" value="Integrase_H2C2"/>
    <property type="match status" value="1"/>
</dbReference>
<dbReference type="SUPFAM" id="SSF53098">
    <property type="entry name" value="Ribonuclease H-like"/>
    <property type="match status" value="1"/>
</dbReference>
<evidence type="ECO:0000256" key="8">
    <source>
        <dbReference type="ARBA" id="ARBA00022801"/>
    </source>
</evidence>
<protein>
    <recommendedName>
        <fullName evidence="16">Integrase catalytic domain-containing protein</fullName>
    </recommendedName>
</protein>
<dbReference type="FunFam" id="3.30.420.10:FF:000032">
    <property type="entry name" value="Retrovirus-related Pol polyprotein from transposon 297-like Protein"/>
    <property type="match status" value="1"/>
</dbReference>
<dbReference type="GO" id="GO:0006508">
    <property type="term" value="P:proteolysis"/>
    <property type="evidence" value="ECO:0007669"/>
    <property type="project" value="UniProtKB-KW"/>
</dbReference>
<keyword evidence="18" id="KW-1185">Reference proteome</keyword>
<dbReference type="FunFam" id="3.30.70.270:FF:000115">
    <property type="entry name" value="Polyprotein of retroviral origin, putative"/>
    <property type="match status" value="1"/>
</dbReference>
<evidence type="ECO:0000256" key="5">
    <source>
        <dbReference type="ARBA" id="ARBA00022723"/>
    </source>
</evidence>
<dbReference type="FunFam" id="1.10.340.70:FF:000001">
    <property type="entry name" value="Retrovirus-related Pol polyprotein from transposon gypsy-like Protein"/>
    <property type="match status" value="1"/>
</dbReference>
<keyword evidence="9" id="KW-0460">Magnesium</keyword>
<accession>A0AAV6YJJ1</accession>
<dbReference type="Gene3D" id="1.10.340.70">
    <property type="match status" value="1"/>
</dbReference>
<evidence type="ECO:0000256" key="10">
    <source>
        <dbReference type="ARBA" id="ARBA00022908"/>
    </source>
</evidence>
<name>A0AAV6YJJ1_9LAMI</name>
<evidence type="ECO:0000256" key="1">
    <source>
        <dbReference type="ARBA" id="ARBA00022670"/>
    </source>
</evidence>
<evidence type="ECO:0000256" key="7">
    <source>
        <dbReference type="ARBA" id="ARBA00022759"/>
    </source>
</evidence>
<dbReference type="InterPro" id="IPR041588">
    <property type="entry name" value="Integrase_H2C2"/>
</dbReference>
<dbReference type="Pfam" id="PF17917">
    <property type="entry name" value="RT_RNaseH"/>
    <property type="match status" value="1"/>
</dbReference>
<dbReference type="InterPro" id="IPR041373">
    <property type="entry name" value="RT_RNaseH"/>
</dbReference>
<keyword evidence="4" id="KW-0540">Nuclease</keyword>
<dbReference type="InterPro" id="IPR056924">
    <property type="entry name" value="SH3_Tf2-1"/>
</dbReference>
<dbReference type="InterPro" id="IPR050951">
    <property type="entry name" value="Retrovirus_Pol_polyprotein"/>
</dbReference>
<dbReference type="PANTHER" id="PTHR37984:SF5">
    <property type="entry name" value="PROTEIN NYNRIN-LIKE"/>
    <property type="match status" value="1"/>
</dbReference>
<dbReference type="Gene3D" id="3.30.70.270">
    <property type="match status" value="2"/>
</dbReference>
<evidence type="ECO:0000256" key="11">
    <source>
        <dbReference type="ARBA" id="ARBA00022918"/>
    </source>
</evidence>
<evidence type="ECO:0000256" key="3">
    <source>
        <dbReference type="ARBA" id="ARBA00022695"/>
    </source>
</evidence>
<dbReference type="GO" id="GO:0003964">
    <property type="term" value="F:RNA-directed DNA polymerase activity"/>
    <property type="evidence" value="ECO:0007669"/>
    <property type="project" value="UniProtKB-KW"/>
</dbReference>
<evidence type="ECO:0000313" key="18">
    <source>
        <dbReference type="Proteomes" id="UP000826271"/>
    </source>
</evidence>
<feature type="region of interest" description="Disordered" evidence="15">
    <location>
        <begin position="649"/>
        <end position="671"/>
    </location>
</feature>
<dbReference type="AlphaFoldDB" id="A0AAV6YJJ1"/>
<proteinExistence type="predicted"/>
<dbReference type="InterPro" id="IPR012337">
    <property type="entry name" value="RNaseH-like_sf"/>
</dbReference>
<dbReference type="InterPro" id="IPR043502">
    <property type="entry name" value="DNA/RNA_pol_sf"/>
</dbReference>
<dbReference type="PROSITE" id="PS50994">
    <property type="entry name" value="INTEGRASE"/>
    <property type="match status" value="1"/>
</dbReference>
<dbReference type="GO" id="GO:0046872">
    <property type="term" value="F:metal ion binding"/>
    <property type="evidence" value="ECO:0007669"/>
    <property type="project" value="UniProtKB-KW"/>
</dbReference>
<keyword evidence="8" id="KW-0378">Hydrolase</keyword>
<dbReference type="GO" id="GO:0004519">
    <property type="term" value="F:endonuclease activity"/>
    <property type="evidence" value="ECO:0007669"/>
    <property type="project" value="UniProtKB-KW"/>
</dbReference>
<evidence type="ECO:0000256" key="2">
    <source>
        <dbReference type="ARBA" id="ARBA00022679"/>
    </source>
</evidence>
<dbReference type="InterPro" id="IPR036397">
    <property type="entry name" value="RNaseH_sf"/>
</dbReference>
<evidence type="ECO:0000256" key="4">
    <source>
        <dbReference type="ARBA" id="ARBA00022722"/>
    </source>
</evidence>
<keyword evidence="14" id="KW-0233">DNA recombination</keyword>
<dbReference type="GO" id="GO:0003677">
    <property type="term" value="F:DNA binding"/>
    <property type="evidence" value="ECO:0007669"/>
    <property type="project" value="UniProtKB-KW"/>
</dbReference>
<keyword evidence="7" id="KW-0255">Endonuclease</keyword>
<dbReference type="GO" id="GO:0015074">
    <property type="term" value="P:DNA integration"/>
    <property type="evidence" value="ECO:0007669"/>
    <property type="project" value="UniProtKB-KW"/>
</dbReference>
<keyword evidence="3" id="KW-0548">Nucleotidyltransferase</keyword>
<evidence type="ECO:0000313" key="17">
    <source>
        <dbReference type="EMBL" id="KAG8391735.1"/>
    </source>
</evidence>
<sequence length="708" mass="81284">MRENELYVKKEKCSFAKEEVPFLGHIIGHGKLQMDEAKIRAIVEWEPPTKVTELRSFLGLVNYYRRFISSYSSRAAPLTDLLKKNKPWVWSEACQLAFEDLKVAVSEEPVLVLPNFEKMFELHTDASDFAIGGVLMQEGHPIAFESRKLNETERHYTVQEKEMTAIVHCLRIWRHYLLGSRFVVKTDNVATSYFQTQKKLSPKQARWQDFLAEFDYVLEYKPGKANVVADALSRKAELAAISLAKGNVHEKIKEGLEHDPMAKELMRLAKEGKTRQFWVKDGLLYTKGRRLYVPKWGNLRKDLIKECHDTKWAGHPGQKRTMALLETAYFWPQMKDGVEVYVRTCLVCQQDKTVNQQPAGLLEPLPVSNRPWESVSMDFISALPKSEGFGSIMVVIDRFSKYGSFIACSRDCTAEEAARAFFKNVVKYWGLPKSIISDRDPRFTGRLWTELFKLLGSELCFSTSFHPQTDGQTERVNALLECYLRHFVSANQHDWAKILDVAQFSYNLQRSEATGKSPFELATGQQPLTPPTLAISFDSARCPGAAKMAKSWAEQSDLAKSFLEKARRKMKKWADPKRRHLEFNTGDKVLIKLIAQQFKAFRGMHKGLVRKYEGPYPVVAKVGKVSYRLDLPSTLKIHPVFHVSMLRPYQEDEEDPSRGESHRAPPVVTKSFDKEIEEVLSHKEKEESWKCGPLEWGPFIFRPTNGQL</sequence>
<dbReference type="InterPro" id="IPR043128">
    <property type="entry name" value="Rev_trsase/Diguanyl_cyclase"/>
</dbReference>
<dbReference type="GO" id="GO:0006310">
    <property type="term" value="P:DNA recombination"/>
    <property type="evidence" value="ECO:0007669"/>
    <property type="project" value="UniProtKB-KW"/>
</dbReference>
<reference evidence="17" key="1">
    <citation type="submission" date="2019-10" db="EMBL/GenBank/DDBJ databases">
        <authorList>
            <person name="Zhang R."/>
            <person name="Pan Y."/>
            <person name="Wang J."/>
            <person name="Ma R."/>
            <person name="Yu S."/>
        </authorList>
    </citation>
    <scope>NUCLEOTIDE SEQUENCE</scope>
    <source>
        <strain evidence="17">LA-IB0</strain>
        <tissue evidence="17">Leaf</tissue>
    </source>
</reference>
<dbReference type="PANTHER" id="PTHR37984">
    <property type="entry name" value="PROTEIN CBG26694"/>
    <property type="match status" value="1"/>
</dbReference>
<keyword evidence="12" id="KW-0239">DNA-directed DNA polymerase</keyword>
<keyword evidence="6" id="KW-0064">Aspartyl protease</keyword>
<keyword evidence="10" id="KW-0229">DNA integration</keyword>
<keyword evidence="13" id="KW-0238">DNA-binding</keyword>
<dbReference type="Gene3D" id="3.30.420.10">
    <property type="entry name" value="Ribonuclease H-like superfamily/Ribonuclease H"/>
    <property type="match status" value="1"/>
</dbReference>
<evidence type="ECO:0000256" key="9">
    <source>
        <dbReference type="ARBA" id="ARBA00022842"/>
    </source>
</evidence>
<dbReference type="SUPFAM" id="SSF56672">
    <property type="entry name" value="DNA/RNA polymerases"/>
    <property type="match status" value="1"/>
</dbReference>
<evidence type="ECO:0000256" key="12">
    <source>
        <dbReference type="ARBA" id="ARBA00022932"/>
    </source>
</evidence>
<evidence type="ECO:0000256" key="6">
    <source>
        <dbReference type="ARBA" id="ARBA00022750"/>
    </source>
</evidence>
<keyword evidence="1" id="KW-0645">Protease</keyword>
<keyword evidence="2" id="KW-0808">Transferase</keyword>
<keyword evidence="5" id="KW-0479">Metal-binding</keyword>
<evidence type="ECO:0000256" key="14">
    <source>
        <dbReference type="ARBA" id="ARBA00023172"/>
    </source>
</evidence>
<comment type="caution">
    <text evidence="17">The sequence shown here is derived from an EMBL/GenBank/DDBJ whole genome shotgun (WGS) entry which is preliminary data.</text>
</comment>
<evidence type="ECO:0000256" key="15">
    <source>
        <dbReference type="SAM" id="MobiDB-lite"/>
    </source>
</evidence>
<keyword evidence="11" id="KW-0695">RNA-directed DNA polymerase</keyword>
<dbReference type="Proteomes" id="UP000826271">
    <property type="component" value="Unassembled WGS sequence"/>
</dbReference>
<dbReference type="GO" id="GO:0003887">
    <property type="term" value="F:DNA-directed DNA polymerase activity"/>
    <property type="evidence" value="ECO:0007669"/>
    <property type="project" value="UniProtKB-KW"/>
</dbReference>
<evidence type="ECO:0000259" key="16">
    <source>
        <dbReference type="PROSITE" id="PS50994"/>
    </source>
</evidence>
<dbReference type="GO" id="GO:0004190">
    <property type="term" value="F:aspartic-type endopeptidase activity"/>
    <property type="evidence" value="ECO:0007669"/>
    <property type="project" value="UniProtKB-KW"/>
</dbReference>
<dbReference type="EMBL" id="WHWC01000001">
    <property type="protein sequence ID" value="KAG8391735.1"/>
    <property type="molecule type" value="Genomic_DNA"/>
</dbReference>
<dbReference type="InterPro" id="IPR001584">
    <property type="entry name" value="Integrase_cat-core"/>
</dbReference>
<feature type="domain" description="Integrase catalytic" evidence="16">
    <location>
        <begin position="367"/>
        <end position="526"/>
    </location>
</feature>
<gene>
    <name evidence="17" type="ORF">BUALT_Bualt01G0218000</name>
</gene>
<dbReference type="Pfam" id="PF24626">
    <property type="entry name" value="SH3_Tf2-1"/>
    <property type="match status" value="1"/>
</dbReference>